<dbReference type="PANTHER" id="PTHR33327:SF3">
    <property type="entry name" value="RNA-DIRECTED DNA POLYMERASE"/>
    <property type="match status" value="1"/>
</dbReference>
<gene>
    <name evidence="2" type="ORF">ALC56_06211</name>
</gene>
<evidence type="ECO:0000259" key="1">
    <source>
        <dbReference type="Pfam" id="PF23055"/>
    </source>
</evidence>
<dbReference type="EMBL" id="KQ981607">
    <property type="protein sequence ID" value="KYN39392.1"/>
    <property type="molecule type" value="Genomic_DNA"/>
</dbReference>
<dbReference type="Pfam" id="PF23055">
    <property type="entry name" value="DUF7041"/>
    <property type="match status" value="1"/>
</dbReference>
<evidence type="ECO:0000313" key="2">
    <source>
        <dbReference type="EMBL" id="KYN39392.1"/>
    </source>
</evidence>
<keyword evidence="3" id="KW-1185">Reference proteome</keyword>
<dbReference type="STRING" id="34720.A0A151JX20"/>
<proteinExistence type="predicted"/>
<sequence length="112" mass="13109">FEFNAYRIRSDNVKYGAVIRHIDRATMTMITDILENPPETDKYDKLKETLIVRFTDSQEKQMRTLLSGVELGDKKPSQLFREMRALAGKNTIEGLLRTLWQQRMPIASRRCC</sequence>
<feature type="domain" description="DUF7041" evidence="1">
    <location>
        <begin position="3"/>
        <end position="66"/>
    </location>
</feature>
<organism evidence="2 3">
    <name type="scientific">Trachymyrmex septentrionalis</name>
    <dbReference type="NCBI Taxonomy" id="34720"/>
    <lineage>
        <taxon>Eukaryota</taxon>
        <taxon>Metazoa</taxon>
        <taxon>Ecdysozoa</taxon>
        <taxon>Arthropoda</taxon>
        <taxon>Hexapoda</taxon>
        <taxon>Insecta</taxon>
        <taxon>Pterygota</taxon>
        <taxon>Neoptera</taxon>
        <taxon>Endopterygota</taxon>
        <taxon>Hymenoptera</taxon>
        <taxon>Apocrita</taxon>
        <taxon>Aculeata</taxon>
        <taxon>Formicoidea</taxon>
        <taxon>Formicidae</taxon>
        <taxon>Myrmicinae</taxon>
        <taxon>Trachymyrmex</taxon>
    </lineage>
</organism>
<feature type="non-terminal residue" evidence="2">
    <location>
        <position position="1"/>
    </location>
</feature>
<accession>A0A151JX20</accession>
<name>A0A151JX20_9HYME</name>
<reference evidence="2 3" key="1">
    <citation type="submission" date="2016-03" db="EMBL/GenBank/DDBJ databases">
        <title>Trachymyrmex septentrionalis WGS genome.</title>
        <authorList>
            <person name="Nygaard S."/>
            <person name="Hu H."/>
            <person name="Boomsma J."/>
            <person name="Zhang G."/>
        </authorList>
    </citation>
    <scope>NUCLEOTIDE SEQUENCE [LARGE SCALE GENOMIC DNA]</scope>
    <source>
        <strain evidence="2">Tsep2-gDNA-1</strain>
        <tissue evidence="2">Whole body</tissue>
    </source>
</reference>
<dbReference type="AlphaFoldDB" id="A0A151JX20"/>
<dbReference type="InterPro" id="IPR055469">
    <property type="entry name" value="DUF7041"/>
</dbReference>
<protein>
    <recommendedName>
        <fullName evidence="1">DUF7041 domain-containing protein</fullName>
    </recommendedName>
</protein>
<dbReference type="PANTHER" id="PTHR33327">
    <property type="entry name" value="ENDONUCLEASE"/>
    <property type="match status" value="1"/>
</dbReference>
<evidence type="ECO:0000313" key="3">
    <source>
        <dbReference type="Proteomes" id="UP000078541"/>
    </source>
</evidence>
<dbReference type="Proteomes" id="UP000078541">
    <property type="component" value="Unassembled WGS sequence"/>
</dbReference>